<evidence type="ECO:0000256" key="1">
    <source>
        <dbReference type="SAM" id="Phobius"/>
    </source>
</evidence>
<keyword evidence="1" id="KW-0472">Membrane</keyword>
<sequence length="50" mass="5646">MQSCINYIVGFFGTASIIKLLFICFTVSALGTVIYQFANDLTNYILYLLQ</sequence>
<dbReference type="Proteomes" id="UP000183090">
    <property type="component" value="Unassembled WGS sequence"/>
</dbReference>
<dbReference type="AlphaFoldDB" id="A0AA94KX78"/>
<evidence type="ECO:0000313" key="3">
    <source>
        <dbReference type="Proteomes" id="UP000183090"/>
    </source>
</evidence>
<name>A0AA94KX78_9STAP</name>
<accession>A0AA94KX78</accession>
<reference evidence="2 3" key="1">
    <citation type="submission" date="2016-10" db="EMBL/GenBank/DDBJ databases">
        <authorList>
            <person name="Varghese N."/>
            <person name="Submissions S."/>
        </authorList>
    </citation>
    <scope>NUCLEOTIDE SEQUENCE [LARGE SCALE GENOMIC DNA]</scope>
    <source>
        <strain evidence="2 3">CGMCC 1.6501</strain>
    </source>
</reference>
<comment type="caution">
    <text evidence="2">The sequence shown here is derived from an EMBL/GenBank/DDBJ whole genome shotgun (WGS) entry which is preliminary data.</text>
</comment>
<proteinExistence type="predicted"/>
<dbReference type="EMBL" id="FOTB01000005">
    <property type="protein sequence ID" value="SFK89841.1"/>
    <property type="molecule type" value="Genomic_DNA"/>
</dbReference>
<gene>
    <name evidence="2" type="ORF">SAMN05216235_2386</name>
</gene>
<evidence type="ECO:0000313" key="2">
    <source>
        <dbReference type="EMBL" id="SFK89841.1"/>
    </source>
</evidence>
<organism evidence="2 3">
    <name type="scientific">Salinicoccus halodurans</name>
    <dbReference type="NCBI Taxonomy" id="407035"/>
    <lineage>
        <taxon>Bacteria</taxon>
        <taxon>Bacillati</taxon>
        <taxon>Bacillota</taxon>
        <taxon>Bacilli</taxon>
        <taxon>Bacillales</taxon>
        <taxon>Staphylococcaceae</taxon>
        <taxon>Salinicoccus</taxon>
    </lineage>
</organism>
<keyword evidence="1" id="KW-0812">Transmembrane</keyword>
<keyword evidence="1" id="KW-1133">Transmembrane helix</keyword>
<protein>
    <submittedName>
        <fullName evidence="2">Uncharacterized protein</fullName>
    </submittedName>
</protein>
<feature type="transmembrane region" description="Helical" evidence="1">
    <location>
        <begin position="7"/>
        <end position="38"/>
    </location>
</feature>